<evidence type="ECO:0000256" key="11">
    <source>
        <dbReference type="ARBA" id="ARBA00023235"/>
    </source>
</evidence>
<evidence type="ECO:0000256" key="2">
    <source>
        <dbReference type="ARBA" id="ARBA00017846"/>
    </source>
</evidence>
<dbReference type="InterPro" id="IPR045562">
    <property type="entry name" value="RecG_dom3_C"/>
</dbReference>
<dbReference type="SMART" id="SM00487">
    <property type="entry name" value="DEXDc"/>
    <property type="match status" value="1"/>
</dbReference>
<keyword evidence="4 15" id="KW-0227">DNA damage</keyword>
<comment type="similarity">
    <text evidence="1 15">Belongs to the helicase family. RecG subfamily.</text>
</comment>
<dbReference type="CDD" id="cd04488">
    <property type="entry name" value="RecG_wedge_OBF"/>
    <property type="match status" value="1"/>
</dbReference>
<dbReference type="NCBIfam" id="NF008165">
    <property type="entry name" value="PRK10917.1-3"/>
    <property type="match status" value="1"/>
</dbReference>
<keyword evidence="9 15" id="KW-0233">DNA recombination</keyword>
<keyword evidence="8" id="KW-0238">DNA-binding</keyword>
<dbReference type="GO" id="GO:0006310">
    <property type="term" value="P:DNA recombination"/>
    <property type="evidence" value="ECO:0007669"/>
    <property type="project" value="UniProtKB-UniRule"/>
</dbReference>
<dbReference type="InterPro" id="IPR012340">
    <property type="entry name" value="NA-bd_OB-fold"/>
</dbReference>
<keyword evidence="5 15" id="KW-0378">Hydrolase</keyword>
<dbReference type="GO" id="GO:0016887">
    <property type="term" value="F:ATP hydrolysis activity"/>
    <property type="evidence" value="ECO:0007669"/>
    <property type="project" value="RHEA"/>
</dbReference>
<comment type="catalytic activity">
    <reaction evidence="12 15">
        <text>Couples ATP hydrolysis with the unwinding of duplex DNA by translocating in the 3'-5' direction.</text>
        <dbReference type="EC" id="5.6.2.4"/>
    </reaction>
</comment>
<feature type="domain" description="Helicase ATP-binding" evidence="16">
    <location>
        <begin position="270"/>
        <end position="431"/>
    </location>
</feature>
<evidence type="ECO:0000256" key="3">
    <source>
        <dbReference type="ARBA" id="ARBA00022741"/>
    </source>
</evidence>
<name>A0A1M5B171_9CLOT</name>
<dbReference type="Proteomes" id="UP000184423">
    <property type="component" value="Unassembled WGS sequence"/>
</dbReference>
<evidence type="ECO:0000259" key="17">
    <source>
        <dbReference type="PROSITE" id="PS51194"/>
    </source>
</evidence>
<dbReference type="InterPro" id="IPR004609">
    <property type="entry name" value="ATP-dep_DNA_helicase_RecG"/>
</dbReference>
<dbReference type="PANTHER" id="PTHR47964:SF1">
    <property type="entry name" value="ATP-DEPENDENT DNA HELICASE HOMOLOG RECG, CHLOROPLASTIC"/>
    <property type="match status" value="1"/>
</dbReference>
<keyword evidence="10 15" id="KW-0234">DNA repair</keyword>
<dbReference type="RefSeq" id="WP_073249871.1">
    <property type="nucleotide sequence ID" value="NZ_FQVG01000060.1"/>
</dbReference>
<evidence type="ECO:0000256" key="12">
    <source>
        <dbReference type="ARBA" id="ARBA00034617"/>
    </source>
</evidence>
<evidence type="ECO:0000256" key="10">
    <source>
        <dbReference type="ARBA" id="ARBA00023204"/>
    </source>
</evidence>
<dbReference type="PROSITE" id="PS51192">
    <property type="entry name" value="HELICASE_ATP_BIND_1"/>
    <property type="match status" value="1"/>
</dbReference>
<evidence type="ECO:0000256" key="1">
    <source>
        <dbReference type="ARBA" id="ARBA00007504"/>
    </source>
</evidence>
<evidence type="ECO:0000259" key="16">
    <source>
        <dbReference type="PROSITE" id="PS51192"/>
    </source>
</evidence>
<evidence type="ECO:0000313" key="18">
    <source>
        <dbReference type="EMBL" id="SHF35922.1"/>
    </source>
</evidence>
<protein>
    <recommendedName>
        <fullName evidence="2 15">ATP-dependent DNA helicase RecG</fullName>
        <ecNumber evidence="13 15">5.6.2.4</ecNumber>
    </recommendedName>
</protein>
<dbReference type="NCBIfam" id="NF008168">
    <property type="entry name" value="PRK10917.2-2"/>
    <property type="match status" value="1"/>
</dbReference>
<evidence type="ECO:0000256" key="9">
    <source>
        <dbReference type="ARBA" id="ARBA00023172"/>
    </source>
</evidence>
<dbReference type="GO" id="GO:0003677">
    <property type="term" value="F:DNA binding"/>
    <property type="evidence" value="ECO:0007669"/>
    <property type="project" value="UniProtKB-KW"/>
</dbReference>
<evidence type="ECO:0000313" key="19">
    <source>
        <dbReference type="Proteomes" id="UP000184423"/>
    </source>
</evidence>
<dbReference type="InterPro" id="IPR011545">
    <property type="entry name" value="DEAD/DEAH_box_helicase_dom"/>
</dbReference>
<evidence type="ECO:0000256" key="13">
    <source>
        <dbReference type="ARBA" id="ARBA00034808"/>
    </source>
</evidence>
<evidence type="ECO:0000256" key="4">
    <source>
        <dbReference type="ARBA" id="ARBA00022763"/>
    </source>
</evidence>
<dbReference type="AlphaFoldDB" id="A0A1M5B171"/>
<organism evidence="18 19">
    <name type="scientific">Caloramator proteoclasticus DSM 10124</name>
    <dbReference type="NCBI Taxonomy" id="1121262"/>
    <lineage>
        <taxon>Bacteria</taxon>
        <taxon>Bacillati</taxon>
        <taxon>Bacillota</taxon>
        <taxon>Clostridia</taxon>
        <taxon>Eubacteriales</taxon>
        <taxon>Clostridiaceae</taxon>
        <taxon>Caloramator</taxon>
    </lineage>
</organism>
<dbReference type="Gene3D" id="3.40.50.300">
    <property type="entry name" value="P-loop containing nucleotide triphosphate hydrolases"/>
    <property type="match status" value="2"/>
</dbReference>
<dbReference type="GO" id="GO:0043138">
    <property type="term" value="F:3'-5' DNA helicase activity"/>
    <property type="evidence" value="ECO:0007669"/>
    <property type="project" value="UniProtKB-EC"/>
</dbReference>
<dbReference type="InterPro" id="IPR027417">
    <property type="entry name" value="P-loop_NTPase"/>
</dbReference>
<keyword evidence="11" id="KW-0413">Isomerase</keyword>
<dbReference type="PROSITE" id="PS51194">
    <property type="entry name" value="HELICASE_CTER"/>
    <property type="match status" value="1"/>
</dbReference>
<keyword evidence="6 15" id="KW-0347">Helicase</keyword>
<dbReference type="InterPro" id="IPR014001">
    <property type="entry name" value="Helicase_ATP-bd"/>
</dbReference>
<dbReference type="CDD" id="cd17992">
    <property type="entry name" value="DEXHc_RecG"/>
    <property type="match status" value="1"/>
</dbReference>
<keyword evidence="7 15" id="KW-0067">ATP-binding</keyword>
<proteinExistence type="inferred from homology"/>
<evidence type="ECO:0000256" key="6">
    <source>
        <dbReference type="ARBA" id="ARBA00022806"/>
    </source>
</evidence>
<evidence type="ECO:0000256" key="8">
    <source>
        <dbReference type="ARBA" id="ARBA00023125"/>
    </source>
</evidence>
<dbReference type="Pfam" id="PF00271">
    <property type="entry name" value="Helicase_C"/>
    <property type="match status" value="1"/>
</dbReference>
<dbReference type="SUPFAM" id="SSF52540">
    <property type="entry name" value="P-loop containing nucleoside triphosphate hydrolases"/>
    <property type="match status" value="2"/>
</dbReference>
<dbReference type="Pfam" id="PF17191">
    <property type="entry name" value="RecG_wedge"/>
    <property type="match status" value="1"/>
</dbReference>
<dbReference type="Pfam" id="PF19833">
    <property type="entry name" value="RecG_dom3_C"/>
    <property type="match status" value="1"/>
</dbReference>
<evidence type="ECO:0000256" key="14">
    <source>
        <dbReference type="ARBA" id="ARBA00048988"/>
    </source>
</evidence>
<evidence type="ECO:0000256" key="15">
    <source>
        <dbReference type="RuleBase" id="RU363016"/>
    </source>
</evidence>
<sequence length="684" mass="78206">MDIRYLKGVGEKNAHYLNLLGIKTVEDAIYYFPRDYEDRQSIKKIKDLKDGEIATLIVEVALINGTKKTQSGKRLTSVVFKDDTGYITGIWFNQPYMKKTFKVGEKVLLYGKINRRYAELQIVDPKYEKNYQESLEVGENILPLYPLNKYMTQKNLRKIIKNALDKKEDVVQEILPQKLLRDYKLLDIYTAIENIHFPESKYMLDKSIYRLKFEELFILQLGLQYFKKSISSDLTAYPIQLSDKLKDLKEALPFELTNAQSRAVREILLDMKKNKPMNRLVQGDVGSGKTVIAAIAMFNCAMAGYQAAMLAPTEILAEQHYHSVKSLLDRFGLNIELITGSTSKKQKEKILEALLNGEIDIIIGTHALLQENVEFKNLALVVTDEQHRFGVRQRSSLISKGHNPHVLVMTATPIPRTLALFLYGDMDISIINELPKGRQKIDTYFVRSTMRERVYNFIKKEVEEGKQAYIVCPLVEESEKIEAISAEEAYEYLVNNIFNGNTNMAAILHGKMSNEEKEFIMQNYKDGKIKVLVSTTVVEVGVNVPNATVMVVENAERFGLAQLHQLRGRVGRGNLKSYCILISDATNKESIERLNIMTKTNDGFVISEKDLELRGTGELFGLRQHGLPDLKIADILKDIEILKTTKDLAKKIIEENIIDNEEFIPLKNKINFLFKEKIDTATFN</sequence>
<keyword evidence="19" id="KW-1185">Reference proteome</keyword>
<keyword evidence="3 15" id="KW-0547">Nucleotide-binding</keyword>
<accession>A0A1M5B171</accession>
<feature type="domain" description="Helicase C-terminal" evidence="17">
    <location>
        <begin position="450"/>
        <end position="612"/>
    </location>
</feature>
<dbReference type="GO" id="GO:0006281">
    <property type="term" value="P:DNA repair"/>
    <property type="evidence" value="ECO:0007669"/>
    <property type="project" value="UniProtKB-UniRule"/>
</dbReference>
<dbReference type="InterPro" id="IPR033454">
    <property type="entry name" value="RecG_wedge"/>
</dbReference>
<dbReference type="Gene3D" id="2.40.50.140">
    <property type="entry name" value="Nucleic acid-binding proteins"/>
    <property type="match status" value="1"/>
</dbReference>
<gene>
    <name evidence="18" type="ORF">SAMN02746091_02337</name>
</gene>
<dbReference type="GO" id="GO:0005524">
    <property type="term" value="F:ATP binding"/>
    <property type="evidence" value="ECO:0007669"/>
    <property type="project" value="UniProtKB-KW"/>
</dbReference>
<dbReference type="PANTHER" id="PTHR47964">
    <property type="entry name" value="ATP-DEPENDENT DNA HELICASE HOMOLOG RECG, CHLOROPLASTIC"/>
    <property type="match status" value="1"/>
</dbReference>
<dbReference type="InterPro" id="IPR047112">
    <property type="entry name" value="RecG/Mfd"/>
</dbReference>
<dbReference type="Pfam" id="PF00270">
    <property type="entry name" value="DEAD"/>
    <property type="match status" value="1"/>
</dbReference>
<dbReference type="EC" id="5.6.2.4" evidence="13 15"/>
<reference evidence="19" key="1">
    <citation type="submission" date="2016-11" db="EMBL/GenBank/DDBJ databases">
        <authorList>
            <person name="Varghese N."/>
            <person name="Submissions S."/>
        </authorList>
    </citation>
    <scope>NUCLEOTIDE SEQUENCE [LARGE SCALE GENOMIC DNA]</scope>
    <source>
        <strain evidence="19">DSM 10124</strain>
    </source>
</reference>
<dbReference type="SUPFAM" id="SSF50249">
    <property type="entry name" value="Nucleic acid-binding proteins"/>
    <property type="match status" value="1"/>
</dbReference>
<dbReference type="SMART" id="SM00490">
    <property type="entry name" value="HELICc"/>
    <property type="match status" value="1"/>
</dbReference>
<dbReference type="InterPro" id="IPR001650">
    <property type="entry name" value="Helicase_C-like"/>
</dbReference>
<evidence type="ECO:0000256" key="7">
    <source>
        <dbReference type="ARBA" id="ARBA00022840"/>
    </source>
</evidence>
<comment type="catalytic activity">
    <reaction evidence="14 15">
        <text>ATP + H2O = ADP + phosphate + H(+)</text>
        <dbReference type="Rhea" id="RHEA:13065"/>
        <dbReference type="ChEBI" id="CHEBI:15377"/>
        <dbReference type="ChEBI" id="CHEBI:15378"/>
        <dbReference type="ChEBI" id="CHEBI:30616"/>
        <dbReference type="ChEBI" id="CHEBI:43474"/>
        <dbReference type="ChEBI" id="CHEBI:456216"/>
        <dbReference type="EC" id="5.6.2.4"/>
    </reaction>
</comment>
<dbReference type="NCBIfam" id="TIGR00643">
    <property type="entry name" value="recG"/>
    <property type="match status" value="1"/>
</dbReference>
<dbReference type="EMBL" id="FQVG01000060">
    <property type="protein sequence ID" value="SHF35922.1"/>
    <property type="molecule type" value="Genomic_DNA"/>
</dbReference>
<evidence type="ECO:0000256" key="5">
    <source>
        <dbReference type="ARBA" id="ARBA00022801"/>
    </source>
</evidence>
<comment type="function">
    <text evidence="15">Plays a critical role in recombination and DNA repair. Helps process Holliday junction intermediates to mature products by catalyzing branch migration. Has replication fork regression activity, unwinds stalled or blocked replication forks to make a HJ that can be resolved. Has a DNA unwinding activity characteristic of a DNA helicase with 3'-5' polarity.</text>
</comment>